<evidence type="ECO:0000313" key="4">
    <source>
        <dbReference type="Proteomes" id="UP000075621"/>
    </source>
</evidence>
<keyword evidence="2" id="KW-0131">Cell cycle</keyword>
<proteinExistence type="inferred from homology"/>
<comment type="similarity">
    <text evidence="2">Belongs to the ScpA family.</text>
</comment>
<dbReference type="HAMAP" id="MF_01805">
    <property type="entry name" value="ScpA"/>
    <property type="match status" value="1"/>
</dbReference>
<organism evidence="3 4">
    <name type="scientific">Pseudoalteromonas agarivorans</name>
    <dbReference type="NCBI Taxonomy" id="176102"/>
    <lineage>
        <taxon>Bacteria</taxon>
        <taxon>Pseudomonadati</taxon>
        <taxon>Pseudomonadota</taxon>
        <taxon>Gammaproteobacteria</taxon>
        <taxon>Alteromonadales</taxon>
        <taxon>Pseudoalteromonadaceae</taxon>
        <taxon>Pseudoalteromonas</taxon>
    </lineage>
</organism>
<keyword evidence="2" id="KW-0159">Chromosome partition</keyword>
<dbReference type="RefSeq" id="WP_064385150.1">
    <property type="nucleotide sequence ID" value="NZ_LVCM01000008.1"/>
</dbReference>
<name>A0ABR5VW61_9GAMM</name>
<comment type="subcellular location">
    <subcellularLocation>
        <location evidence="2">Cytoplasm</location>
    </subcellularLocation>
    <text evidence="2">Associated with two foci at the outer edges of the nucleoid region in young cells, and at four foci within both cell halves in older cells.</text>
</comment>
<accession>A0ABR5VW61</accession>
<evidence type="ECO:0000256" key="2">
    <source>
        <dbReference type="HAMAP-Rule" id="MF_01805"/>
    </source>
</evidence>
<evidence type="ECO:0000313" key="3">
    <source>
        <dbReference type="EMBL" id="KYL34811.1"/>
    </source>
</evidence>
<comment type="caution">
    <text evidence="3">The sequence shown here is derived from an EMBL/GenBank/DDBJ whole genome shotgun (WGS) entry which is preliminary data.</text>
</comment>
<dbReference type="PANTHER" id="PTHR33969:SF2">
    <property type="entry name" value="SEGREGATION AND CONDENSATION PROTEIN A"/>
    <property type="match status" value="1"/>
</dbReference>
<dbReference type="EMBL" id="LVCM01000008">
    <property type="protein sequence ID" value="KYL34811.1"/>
    <property type="molecule type" value="Genomic_DNA"/>
</dbReference>
<keyword evidence="2" id="KW-0963">Cytoplasm</keyword>
<comment type="subunit">
    <text evidence="2">Component of a cohesin-like complex composed of ScpA, ScpB and the Smc homodimer, in which ScpA and ScpB bind to the head domain of Smc. The presence of the three proteins is required for the association of the complex with DNA.</text>
</comment>
<evidence type="ECO:0000256" key="1">
    <source>
        <dbReference type="ARBA" id="ARBA00044777"/>
    </source>
</evidence>
<comment type="function">
    <text evidence="2">Participates in chromosomal partition during cell division. May act via the formation of a condensin-like complex containing Smc and ScpB that pull DNA away from mid-cell into both cell halves.</text>
</comment>
<dbReference type="InterPro" id="IPR003768">
    <property type="entry name" value="ScpA"/>
</dbReference>
<dbReference type="PANTHER" id="PTHR33969">
    <property type="entry name" value="SEGREGATION AND CONDENSATION PROTEIN A"/>
    <property type="match status" value="1"/>
</dbReference>
<keyword evidence="2" id="KW-0132">Cell division</keyword>
<protein>
    <recommendedName>
        <fullName evidence="1 2">Segregation and condensation protein A</fullName>
    </recommendedName>
</protein>
<dbReference type="Pfam" id="PF02616">
    <property type="entry name" value="SMC_ScpA"/>
    <property type="match status" value="1"/>
</dbReference>
<dbReference type="Proteomes" id="UP000075621">
    <property type="component" value="Unassembled WGS sequence"/>
</dbReference>
<dbReference type="Gene3D" id="6.10.250.2410">
    <property type="match status" value="1"/>
</dbReference>
<reference evidence="3 4" key="1">
    <citation type="submission" date="2016-03" db="EMBL/GenBank/DDBJ databases">
        <authorList>
            <person name="Zhang H."/>
            <person name="Liu R."/>
            <person name="Wang M."/>
            <person name="Wang H."/>
            <person name="Wang L."/>
            <person name="Song L."/>
        </authorList>
    </citation>
    <scope>NUCLEOTIDE SEQUENCE [LARGE SCALE GENOMIC DNA]</scope>
    <source>
        <strain evidence="3 4">DSM 16098</strain>
    </source>
</reference>
<gene>
    <name evidence="2" type="primary">scpA</name>
    <name evidence="3" type="ORF">A2I98_09220</name>
</gene>
<sequence length="279" mass="31457">MCDTTQGEKKTQSEPVQQKLPLAFLHGKAVVDKPEDLYIPPDALEIILETFEGPLDLLLYLIKKHKLDVLELSIFSITEQYVSYVEMMSEFQLELAGEYLVMAALLAQIKSRLLLPVHEELEEEEDPRAELIKRLQEYEQFKKAAENIDAIPRVGRDIFVANATMPVIENTAQNLPELELKDLMLALSDVMARAKTFEHHQVTAEILSTRERMSQILAQLSNAKKALPFSDLFTLSEGRSGVVVSFIAMLELIKEGLISCLQVSPDSLIYINLTNTPNS</sequence>